<dbReference type="RefSeq" id="WP_377936656.1">
    <property type="nucleotide sequence ID" value="NZ_JBHUMF010000031.1"/>
</dbReference>
<reference evidence="2" key="1">
    <citation type="journal article" date="2019" name="Int. J. Syst. Evol. Microbiol.">
        <title>The Global Catalogue of Microorganisms (GCM) 10K type strain sequencing project: providing services to taxonomists for standard genome sequencing and annotation.</title>
        <authorList>
            <consortium name="The Broad Institute Genomics Platform"/>
            <consortium name="The Broad Institute Genome Sequencing Center for Infectious Disease"/>
            <person name="Wu L."/>
            <person name="Ma J."/>
        </authorList>
    </citation>
    <scope>NUCLEOTIDE SEQUENCE [LARGE SCALE GENOMIC DNA]</scope>
    <source>
        <strain evidence="2">KCTC 3913</strain>
    </source>
</reference>
<sequence>MSVVENFIKKSTMAILPACYEMYRTVILDQSGEKIYSYKSTKEILEEACIAYGADYDGRIKAVRYALKYNRKTPLMICPLEIIYAFPTMSPDNFDCIWLFNRHIDSFFKDNGQSYVHFKNGEKIAVNCSLDVLTRQRQRTAVTMMHFSQPPFVTITVNARGKEAFTKE</sequence>
<evidence type="ECO:0000313" key="2">
    <source>
        <dbReference type="Proteomes" id="UP001597506"/>
    </source>
</evidence>
<dbReference type="EMBL" id="JBHUMF010000031">
    <property type="protein sequence ID" value="MFD2681999.1"/>
    <property type="molecule type" value="Genomic_DNA"/>
</dbReference>
<gene>
    <name evidence="1" type="ORF">ACFSUL_14755</name>
</gene>
<organism evidence="1 2">
    <name type="scientific">Bacillus seohaeanensis</name>
    <dbReference type="NCBI Taxonomy" id="284580"/>
    <lineage>
        <taxon>Bacteria</taxon>
        <taxon>Bacillati</taxon>
        <taxon>Bacillota</taxon>
        <taxon>Bacilli</taxon>
        <taxon>Bacillales</taxon>
        <taxon>Bacillaceae</taxon>
        <taxon>Bacillus</taxon>
    </lineage>
</organism>
<name>A0ABW5RVL4_9BACI</name>
<accession>A0ABW5RVL4</accession>
<dbReference type="Proteomes" id="UP001597506">
    <property type="component" value="Unassembled WGS sequence"/>
</dbReference>
<dbReference type="InterPro" id="IPR010461">
    <property type="entry name" value="ComK"/>
</dbReference>
<evidence type="ECO:0000313" key="1">
    <source>
        <dbReference type="EMBL" id="MFD2681999.1"/>
    </source>
</evidence>
<dbReference type="Pfam" id="PF06338">
    <property type="entry name" value="ComK"/>
    <property type="match status" value="1"/>
</dbReference>
<proteinExistence type="predicted"/>
<protein>
    <submittedName>
        <fullName evidence="1">Competence protein ComK</fullName>
    </submittedName>
</protein>
<keyword evidence="2" id="KW-1185">Reference proteome</keyword>
<comment type="caution">
    <text evidence="1">The sequence shown here is derived from an EMBL/GenBank/DDBJ whole genome shotgun (WGS) entry which is preliminary data.</text>
</comment>